<gene>
    <name evidence="2" type="ORF">OCBIM_22001068mg</name>
</gene>
<feature type="compositionally biased region" description="Polar residues" evidence="1">
    <location>
        <begin position="1"/>
        <end position="19"/>
    </location>
</feature>
<dbReference type="AlphaFoldDB" id="A0A0L8G4B7"/>
<dbReference type="OMA" id="RDFRIRC"/>
<feature type="region of interest" description="Disordered" evidence="1">
    <location>
        <begin position="130"/>
        <end position="149"/>
    </location>
</feature>
<protein>
    <submittedName>
        <fullName evidence="2">Uncharacterized protein</fullName>
    </submittedName>
</protein>
<feature type="compositionally biased region" description="Gly residues" evidence="1">
    <location>
        <begin position="174"/>
        <end position="189"/>
    </location>
</feature>
<name>A0A0L8G4B7_OCTBM</name>
<dbReference type="OrthoDB" id="5875297at2759"/>
<proteinExistence type="predicted"/>
<sequence>MWSLKRNSPDVTSGCITPHNNRETDFETSTFNMSTDNSEDEAVSSDFENELEELFKHRYTDEDKEYQEVVAQETAPPPAVIPWHTKSKRNYDWSGYHGRDRRGWHGGRGGGGGGGGGYRDRGYHDRDGGYYDRNSGYRNYHNRNDGYHYRDRSSGYHNYGGSGGGYHGGGGGGGYHGGRNHGGGGGYRGGYQNNYQGRPYYNRDRYNPYQRN</sequence>
<dbReference type="GO" id="GO:0106005">
    <property type="term" value="P:RNA 5'-cap (guanine-N7)-methylation"/>
    <property type="evidence" value="ECO:0007669"/>
    <property type="project" value="InterPro"/>
</dbReference>
<dbReference type="GO" id="GO:0003723">
    <property type="term" value="F:RNA binding"/>
    <property type="evidence" value="ECO:0007669"/>
    <property type="project" value="InterPro"/>
</dbReference>
<feature type="region of interest" description="Disordered" evidence="1">
    <location>
        <begin position="1"/>
        <end position="46"/>
    </location>
</feature>
<feature type="region of interest" description="Disordered" evidence="1">
    <location>
        <begin position="99"/>
        <end position="122"/>
    </location>
</feature>
<accession>A0A0L8G4B7</accession>
<dbReference type="InterPro" id="IPR028271">
    <property type="entry name" value="RAMAC"/>
</dbReference>
<feature type="compositionally biased region" description="Gly residues" evidence="1">
    <location>
        <begin position="106"/>
        <end position="117"/>
    </location>
</feature>
<feature type="compositionally biased region" description="Polar residues" evidence="1">
    <location>
        <begin position="27"/>
        <end position="36"/>
    </location>
</feature>
<dbReference type="GO" id="GO:0031533">
    <property type="term" value="C:mRNA capping enzyme complex"/>
    <property type="evidence" value="ECO:0007669"/>
    <property type="project" value="InterPro"/>
</dbReference>
<feature type="compositionally biased region" description="Acidic residues" evidence="1">
    <location>
        <begin position="37"/>
        <end position="46"/>
    </location>
</feature>
<evidence type="ECO:0000313" key="2">
    <source>
        <dbReference type="EMBL" id="KOF71435.1"/>
    </source>
</evidence>
<feature type="region of interest" description="Disordered" evidence="1">
    <location>
        <begin position="174"/>
        <end position="212"/>
    </location>
</feature>
<dbReference type="Pfam" id="PF15320">
    <property type="entry name" value="RAM"/>
    <property type="match status" value="1"/>
</dbReference>
<organism evidence="2">
    <name type="scientific">Octopus bimaculoides</name>
    <name type="common">California two-spotted octopus</name>
    <dbReference type="NCBI Taxonomy" id="37653"/>
    <lineage>
        <taxon>Eukaryota</taxon>
        <taxon>Metazoa</taxon>
        <taxon>Spiralia</taxon>
        <taxon>Lophotrochozoa</taxon>
        <taxon>Mollusca</taxon>
        <taxon>Cephalopoda</taxon>
        <taxon>Coleoidea</taxon>
        <taxon>Octopodiformes</taxon>
        <taxon>Octopoda</taxon>
        <taxon>Incirrata</taxon>
        <taxon>Octopodidae</taxon>
        <taxon>Octopus</taxon>
    </lineage>
</organism>
<reference evidence="2" key="1">
    <citation type="submission" date="2015-07" db="EMBL/GenBank/DDBJ databases">
        <title>MeaNS - Measles Nucleotide Surveillance Program.</title>
        <authorList>
            <person name="Tran T."/>
            <person name="Druce J."/>
        </authorList>
    </citation>
    <scope>NUCLEOTIDE SEQUENCE</scope>
    <source>
        <strain evidence="2">UCB-OBI-ISO-001</strain>
        <tissue evidence="2">Gonad</tissue>
    </source>
</reference>
<feature type="compositionally biased region" description="Low complexity" evidence="1">
    <location>
        <begin position="190"/>
        <end position="200"/>
    </location>
</feature>
<dbReference type="KEGG" id="obi:106879471"/>
<evidence type="ECO:0000256" key="1">
    <source>
        <dbReference type="SAM" id="MobiDB-lite"/>
    </source>
</evidence>
<dbReference type="EMBL" id="KQ424172">
    <property type="protein sequence ID" value="KOF71435.1"/>
    <property type="molecule type" value="Genomic_DNA"/>
</dbReference>